<keyword evidence="2" id="KW-1185">Reference proteome</keyword>
<proteinExistence type="predicted"/>
<dbReference type="Gene3D" id="3.90.1410.10">
    <property type="entry name" value="set domain protein methyltransferase, domain 1"/>
    <property type="match status" value="1"/>
</dbReference>
<name>A0ABZ1CZJ7_9TREE</name>
<gene>
    <name evidence="1" type="ORF">IL334_004161</name>
</gene>
<dbReference type="InterPro" id="IPR046341">
    <property type="entry name" value="SET_dom_sf"/>
</dbReference>
<accession>A0ABZ1CZJ7</accession>
<evidence type="ECO:0000313" key="1">
    <source>
        <dbReference type="EMBL" id="WRT67195.1"/>
    </source>
</evidence>
<evidence type="ECO:0000313" key="2">
    <source>
        <dbReference type="Proteomes" id="UP001329825"/>
    </source>
</evidence>
<sequence length="557" mass="63270">MTAHGLLPDSPPPSREVLLVWTDRKGITRDEDLVIAEMGDGGGWRMMSERDMEIGELICAIPKTSLLSHRTSSLPALPSLSPTETQGRSMNSHTILHLSLCLLHEFRLGTQSDFYGYLQSLPRTTIGLPIFWDIDDVSGKDGKLARDWLKYTEVEKELKIREEQGLGLSDLNEFYKSYSSHLPSTESHPNPSPVEAFYYCFSLVSTRAFMVDLYHLIALCPFADILNHSSTSNSHTSLSSDDFVCHSCGSLKSCSHDILNPTNGIPYRLSHIGIKDYHRIENEIDTVDLRIENPLNVNNQNGSDQGGYEEVFNCYGEGLSDSRLLTEWGFISEEFIGEGLTWNVDELDPDENLISSHVNENEQGLELLWEIIDSAMSVLVERSQGNWCWYSEESLLCPQNERDKRLFNLDQSARISINIFAFMWLSQRINLASKVGNQKISQASEEKDELIDELVKSIEELSRLWDNINSQNDPSSCDLRLEDESMTVAKKVKMLLQSRLEGMHKSELSQEELFDTRDSLGPEEKYQYMAMTISINERSLLRSAIGKWDELLSLCRL</sequence>
<protein>
    <recommendedName>
        <fullName evidence="3">SET domain-containing protein</fullName>
    </recommendedName>
</protein>
<dbReference type="SUPFAM" id="SSF82199">
    <property type="entry name" value="SET domain"/>
    <property type="match status" value="1"/>
</dbReference>
<dbReference type="GeneID" id="87956292"/>
<dbReference type="InterPro" id="IPR050600">
    <property type="entry name" value="SETD3_SETD6_MTase"/>
</dbReference>
<organism evidence="1 2">
    <name type="scientific">Kwoniella shivajii</name>
    <dbReference type="NCBI Taxonomy" id="564305"/>
    <lineage>
        <taxon>Eukaryota</taxon>
        <taxon>Fungi</taxon>
        <taxon>Dikarya</taxon>
        <taxon>Basidiomycota</taxon>
        <taxon>Agaricomycotina</taxon>
        <taxon>Tremellomycetes</taxon>
        <taxon>Tremellales</taxon>
        <taxon>Cryptococcaceae</taxon>
        <taxon>Kwoniella</taxon>
    </lineage>
</organism>
<dbReference type="CDD" id="cd10527">
    <property type="entry name" value="SET_LSMT"/>
    <property type="match status" value="1"/>
</dbReference>
<evidence type="ECO:0008006" key="3">
    <source>
        <dbReference type="Google" id="ProtNLM"/>
    </source>
</evidence>
<dbReference type="RefSeq" id="XP_062791935.1">
    <property type="nucleotide sequence ID" value="XM_062935884.1"/>
</dbReference>
<dbReference type="PANTHER" id="PTHR13271:SF34">
    <property type="entry name" value="N-LYSINE METHYLTRANSFERASE SETD6"/>
    <property type="match status" value="1"/>
</dbReference>
<dbReference type="EMBL" id="CP141885">
    <property type="protein sequence ID" value="WRT67195.1"/>
    <property type="molecule type" value="Genomic_DNA"/>
</dbReference>
<reference evidence="1 2" key="1">
    <citation type="submission" date="2024-01" db="EMBL/GenBank/DDBJ databases">
        <title>Comparative genomics of Cryptococcus and Kwoniella reveals pathogenesis evolution and contrasting modes of karyotype evolution via chromosome fusion or intercentromeric recombination.</title>
        <authorList>
            <person name="Coelho M.A."/>
            <person name="David-Palma M."/>
            <person name="Shea T."/>
            <person name="Bowers K."/>
            <person name="McGinley-Smith S."/>
            <person name="Mohammad A.W."/>
            <person name="Gnirke A."/>
            <person name="Yurkov A.M."/>
            <person name="Nowrousian M."/>
            <person name="Sun S."/>
            <person name="Cuomo C.A."/>
            <person name="Heitman J."/>
        </authorList>
    </citation>
    <scope>NUCLEOTIDE SEQUENCE [LARGE SCALE GENOMIC DNA]</scope>
    <source>
        <strain evidence="1">CBS 11374</strain>
    </source>
</reference>
<dbReference type="Proteomes" id="UP001329825">
    <property type="component" value="Chromosome 5"/>
</dbReference>
<dbReference type="PANTHER" id="PTHR13271">
    <property type="entry name" value="UNCHARACTERIZED PUTATIVE METHYLTRANSFERASE"/>
    <property type="match status" value="1"/>
</dbReference>